<evidence type="ECO:0000256" key="1">
    <source>
        <dbReference type="ARBA" id="ARBA00004305"/>
    </source>
</evidence>
<keyword evidence="3" id="KW-0809">Transit peptide</keyword>
<evidence type="ECO:0000256" key="7">
    <source>
        <dbReference type="SAM" id="MobiDB-lite"/>
    </source>
</evidence>
<evidence type="ECO:0000313" key="8">
    <source>
        <dbReference type="EMBL" id="KAJ8903693.1"/>
    </source>
</evidence>
<dbReference type="PANTHER" id="PTHR13137">
    <property type="entry name" value="DC11 ACN9 HOMOLOG"/>
    <property type="match status" value="1"/>
</dbReference>
<keyword evidence="9" id="KW-1185">Reference proteome</keyword>
<keyword evidence="5 6" id="KW-0143">Chaperone</keyword>
<reference evidence="8 9" key="1">
    <citation type="journal article" date="2023" name="Nat. Commun.">
        <title>Origin of minicircular mitochondrial genomes in red algae.</title>
        <authorList>
            <person name="Lee Y."/>
            <person name="Cho C.H."/>
            <person name="Lee Y.M."/>
            <person name="Park S.I."/>
            <person name="Yang J.H."/>
            <person name="West J.A."/>
            <person name="Bhattacharya D."/>
            <person name="Yoon H.S."/>
        </authorList>
    </citation>
    <scope>NUCLEOTIDE SEQUENCE [LARGE SCALE GENOMIC DNA]</scope>
    <source>
        <strain evidence="8 9">CCMP1338</strain>
        <tissue evidence="8">Whole cell</tissue>
    </source>
</reference>
<evidence type="ECO:0000256" key="6">
    <source>
        <dbReference type="RuleBase" id="RU368039"/>
    </source>
</evidence>
<comment type="similarity">
    <text evidence="2 6">Belongs to the complex I LYR family. SDHAF3 subfamily.</text>
</comment>
<dbReference type="InterPro" id="IPR008381">
    <property type="entry name" value="SDHAF3/Sdh7"/>
</dbReference>
<dbReference type="GO" id="GO:0034553">
    <property type="term" value="P:mitochondrial respiratory chain complex II assembly"/>
    <property type="evidence" value="ECO:0007669"/>
    <property type="project" value="UniProtKB-UniRule"/>
</dbReference>
<sequence>MSSSAVTKNTAAVKLYRDILRLHRQKTEGVNRQVADIFVKYEFKLHKEAKEEFVNDFLKQWTDYRNELAERRTLESMARSISAAEIAMLSDEQLDAIDELKRATEKAINHIETDGNVTDAEEPAKHPSKPPFESETISRQ</sequence>
<dbReference type="AlphaFoldDB" id="A0AAV8UMG3"/>
<gene>
    <name evidence="8" type="ORF">NDN08_004794</name>
</gene>
<keyword evidence="4 6" id="KW-0496">Mitochondrion</keyword>
<dbReference type="PANTHER" id="PTHR13137:SF6">
    <property type="entry name" value="SUCCINATE DEHYDROGENASE ASSEMBLY FACTOR 3, MITOCHONDRIAL"/>
    <property type="match status" value="1"/>
</dbReference>
<evidence type="ECO:0000256" key="4">
    <source>
        <dbReference type="ARBA" id="ARBA00023128"/>
    </source>
</evidence>
<evidence type="ECO:0000313" key="9">
    <source>
        <dbReference type="Proteomes" id="UP001157974"/>
    </source>
</evidence>
<comment type="function">
    <text evidence="6">Plays an essential role in the assembly of succinate dehydrogenase (SDH), an enzyme complex (also referred to as respiratory complex II) that is a component of both the tricarboxylic acid (TCA) cycle and the mitochondrial electron transport chain, and which couples the oxidation of succinate to fumarate with the reduction of ubiquinone (coenzyme Q) to ubiquinol. Promotes maturation of the iron-sulfur protein subunit of the SDH catalytic dimer, protecting it from the deleterious effects of oxidants. May act together with SDHAF1.</text>
</comment>
<organism evidence="8 9">
    <name type="scientific">Rhodosorus marinus</name>
    <dbReference type="NCBI Taxonomy" id="101924"/>
    <lineage>
        <taxon>Eukaryota</taxon>
        <taxon>Rhodophyta</taxon>
        <taxon>Stylonematophyceae</taxon>
        <taxon>Stylonematales</taxon>
        <taxon>Stylonemataceae</taxon>
        <taxon>Rhodosorus</taxon>
    </lineage>
</organism>
<evidence type="ECO:0000256" key="3">
    <source>
        <dbReference type="ARBA" id="ARBA00022946"/>
    </source>
</evidence>
<proteinExistence type="inferred from homology"/>
<dbReference type="GO" id="GO:0006105">
    <property type="term" value="P:succinate metabolic process"/>
    <property type="evidence" value="ECO:0007669"/>
    <property type="project" value="TreeGrafter"/>
</dbReference>
<comment type="caution">
    <text evidence="8">The sequence shown here is derived from an EMBL/GenBank/DDBJ whole genome shotgun (WGS) entry which is preliminary data.</text>
</comment>
<dbReference type="Proteomes" id="UP001157974">
    <property type="component" value="Unassembled WGS sequence"/>
</dbReference>
<dbReference type="GO" id="GO:0005759">
    <property type="term" value="C:mitochondrial matrix"/>
    <property type="evidence" value="ECO:0007669"/>
    <property type="project" value="UniProtKB-SubCell"/>
</dbReference>
<evidence type="ECO:0000256" key="5">
    <source>
        <dbReference type="ARBA" id="ARBA00023186"/>
    </source>
</evidence>
<comment type="subcellular location">
    <subcellularLocation>
        <location evidence="1 6">Mitochondrion matrix</location>
    </subcellularLocation>
</comment>
<comment type="subunit">
    <text evidence="6">Interacts with the iron-sulfur protein subunit within the SDH catalytic dimer.</text>
</comment>
<dbReference type="Pfam" id="PF13233">
    <property type="entry name" value="Complex1_LYR_2"/>
    <property type="match status" value="1"/>
</dbReference>
<dbReference type="CDD" id="cd20270">
    <property type="entry name" value="Complex1_LYR_SDHAF3_LYRM10"/>
    <property type="match status" value="1"/>
</dbReference>
<feature type="region of interest" description="Disordered" evidence="7">
    <location>
        <begin position="111"/>
        <end position="140"/>
    </location>
</feature>
<name>A0AAV8UMG3_9RHOD</name>
<dbReference type="EMBL" id="JAMWBK010000007">
    <property type="protein sequence ID" value="KAJ8903693.1"/>
    <property type="molecule type" value="Genomic_DNA"/>
</dbReference>
<accession>A0AAV8UMG3</accession>
<protein>
    <recommendedName>
        <fullName evidence="6">Succinate dehydrogenase assembly factor 3</fullName>
        <shortName evidence="6">SDH assembly factor 3</shortName>
        <shortName evidence="6">SDHAF3</shortName>
    </recommendedName>
</protein>
<dbReference type="GO" id="GO:0005758">
    <property type="term" value="C:mitochondrial intermembrane space"/>
    <property type="evidence" value="ECO:0007669"/>
    <property type="project" value="TreeGrafter"/>
</dbReference>
<evidence type="ECO:0000256" key="2">
    <source>
        <dbReference type="ARBA" id="ARBA00006020"/>
    </source>
</evidence>